<dbReference type="Proteomes" id="UP000095094">
    <property type="component" value="Unassembled WGS sequence"/>
</dbReference>
<evidence type="ECO:0000313" key="3">
    <source>
        <dbReference type="Proteomes" id="UP000095094"/>
    </source>
</evidence>
<keyword evidence="1" id="KW-1133">Transmembrane helix</keyword>
<organism evidence="2 3">
    <name type="scientific">Enterococcus termitis</name>
    <dbReference type="NCBI Taxonomy" id="332950"/>
    <lineage>
        <taxon>Bacteria</taxon>
        <taxon>Bacillati</taxon>
        <taxon>Bacillota</taxon>
        <taxon>Bacilli</taxon>
        <taxon>Lactobacillales</taxon>
        <taxon>Enterococcaceae</taxon>
        <taxon>Enterococcus</taxon>
    </lineage>
</organism>
<gene>
    <name evidence="2" type="ORF">BCR25_05195</name>
</gene>
<feature type="transmembrane region" description="Helical" evidence="1">
    <location>
        <begin position="12"/>
        <end position="29"/>
    </location>
</feature>
<sequence length="221" mass="26324">MILYNKKFLQSSVQIVVLLALYTTQYWAKINDKNSILDQLTNYFSYYDLSFFILLLIPLFLFSLAVFIPENKVYQDVRSTKKNLYISMCIRNSKEIGKFIAMYFIVGLPIFFIFSNQIVLSEYVKQTLIFFLILIISVQFYMLIEIVNGNKRKFTNSFLSAFLIMGSYFQFKSYFSFFNLNYIYYLLNLDTSITLYLPILVSIPLFLCCLNYEMFKRKDFL</sequence>
<keyword evidence="1" id="KW-0812">Transmembrane</keyword>
<feature type="transmembrane region" description="Helical" evidence="1">
    <location>
        <begin position="100"/>
        <end position="120"/>
    </location>
</feature>
<accession>A0A1E5GJM6</accession>
<keyword evidence="1" id="KW-0472">Membrane</keyword>
<reference evidence="3" key="1">
    <citation type="submission" date="2016-09" db="EMBL/GenBank/DDBJ databases">
        <authorList>
            <person name="Gulvik C.A."/>
        </authorList>
    </citation>
    <scope>NUCLEOTIDE SEQUENCE [LARGE SCALE GENOMIC DNA]</scope>
    <source>
        <strain evidence="3">LMG 8895</strain>
    </source>
</reference>
<keyword evidence="3" id="KW-1185">Reference proteome</keyword>
<dbReference type="AlphaFoldDB" id="A0A1E5GJM6"/>
<feature type="transmembrane region" description="Helical" evidence="1">
    <location>
        <begin position="49"/>
        <end position="68"/>
    </location>
</feature>
<proteinExistence type="predicted"/>
<evidence type="ECO:0000313" key="2">
    <source>
        <dbReference type="EMBL" id="OEG12889.1"/>
    </source>
</evidence>
<feature type="transmembrane region" description="Helical" evidence="1">
    <location>
        <begin position="195"/>
        <end position="215"/>
    </location>
</feature>
<comment type="caution">
    <text evidence="2">The sequence shown here is derived from an EMBL/GenBank/DDBJ whole genome shotgun (WGS) entry which is preliminary data.</text>
</comment>
<name>A0A1E5GJM6_9ENTE</name>
<dbReference type="EMBL" id="MIJY01000023">
    <property type="protein sequence ID" value="OEG12889.1"/>
    <property type="molecule type" value="Genomic_DNA"/>
</dbReference>
<protein>
    <submittedName>
        <fullName evidence="2">Uncharacterized protein</fullName>
    </submittedName>
</protein>
<evidence type="ECO:0000256" key="1">
    <source>
        <dbReference type="SAM" id="Phobius"/>
    </source>
</evidence>
<feature type="transmembrane region" description="Helical" evidence="1">
    <location>
        <begin position="156"/>
        <end position="175"/>
    </location>
</feature>
<feature type="transmembrane region" description="Helical" evidence="1">
    <location>
        <begin position="126"/>
        <end position="144"/>
    </location>
</feature>